<dbReference type="InterPro" id="IPR039424">
    <property type="entry name" value="SBP_5"/>
</dbReference>
<dbReference type="Pfam" id="PF00496">
    <property type="entry name" value="SBP_bac_5"/>
    <property type="match status" value="1"/>
</dbReference>
<dbReference type="Gene3D" id="3.40.190.10">
    <property type="entry name" value="Periplasmic binding protein-like II"/>
    <property type="match status" value="1"/>
</dbReference>
<dbReference type="InterPro" id="IPR006311">
    <property type="entry name" value="TAT_signal"/>
</dbReference>
<dbReference type="PROSITE" id="PS01040">
    <property type="entry name" value="SBP_BACTERIAL_5"/>
    <property type="match status" value="1"/>
</dbReference>
<dbReference type="AlphaFoldDB" id="A0A4R3R9L4"/>
<evidence type="ECO:0000256" key="2">
    <source>
        <dbReference type="ARBA" id="ARBA00005695"/>
    </source>
</evidence>
<dbReference type="RefSeq" id="WP_132554178.1">
    <property type="nucleotide sequence ID" value="NZ_SMBK01000027.1"/>
</dbReference>
<dbReference type="GO" id="GO:0043190">
    <property type="term" value="C:ATP-binding cassette (ABC) transporter complex"/>
    <property type="evidence" value="ECO:0007669"/>
    <property type="project" value="InterPro"/>
</dbReference>
<dbReference type="EMBL" id="SMBK01000027">
    <property type="protein sequence ID" value="TCU31451.1"/>
    <property type="molecule type" value="Genomic_DNA"/>
</dbReference>
<feature type="chain" id="PRO_5020391023" evidence="4">
    <location>
        <begin position="32"/>
        <end position="517"/>
    </location>
</feature>
<dbReference type="InterPro" id="IPR023765">
    <property type="entry name" value="SBP_5_CS"/>
</dbReference>
<dbReference type="SUPFAM" id="SSF53850">
    <property type="entry name" value="Periplasmic binding protein-like II"/>
    <property type="match status" value="1"/>
</dbReference>
<reference evidence="6 7" key="1">
    <citation type="submission" date="2019-03" db="EMBL/GenBank/DDBJ databases">
        <title>Genomic Encyclopedia of Type Strains, Phase IV (KMG-V): Genome sequencing to study the core and pangenomes of soil and plant-associated prokaryotes.</title>
        <authorList>
            <person name="Whitman W."/>
        </authorList>
    </citation>
    <scope>NUCLEOTIDE SEQUENCE [LARGE SCALE GENOMIC DNA]</scope>
    <source>
        <strain evidence="6 7">IE4868</strain>
    </source>
</reference>
<dbReference type="CDD" id="cd08512">
    <property type="entry name" value="PBP2_NikA_DppA_OppA_like_7"/>
    <property type="match status" value="1"/>
</dbReference>
<comment type="similarity">
    <text evidence="2">Belongs to the bacterial solute-binding protein 5 family.</text>
</comment>
<organism evidence="6 7">
    <name type="scientific">Rhizobium azibense</name>
    <dbReference type="NCBI Taxonomy" id="1136135"/>
    <lineage>
        <taxon>Bacteria</taxon>
        <taxon>Pseudomonadati</taxon>
        <taxon>Pseudomonadota</taxon>
        <taxon>Alphaproteobacteria</taxon>
        <taxon>Hyphomicrobiales</taxon>
        <taxon>Rhizobiaceae</taxon>
        <taxon>Rhizobium/Agrobacterium group</taxon>
        <taxon>Rhizobium</taxon>
    </lineage>
</organism>
<evidence type="ECO:0000256" key="3">
    <source>
        <dbReference type="ARBA" id="ARBA00022729"/>
    </source>
</evidence>
<dbReference type="Gene3D" id="3.90.76.10">
    <property type="entry name" value="Dipeptide-binding Protein, Domain 1"/>
    <property type="match status" value="1"/>
</dbReference>
<comment type="subcellular location">
    <subcellularLocation>
        <location evidence="1">Periplasm</location>
    </subcellularLocation>
</comment>
<gene>
    <name evidence="6" type="ORF">EV129_1276</name>
</gene>
<dbReference type="Gene3D" id="3.10.105.10">
    <property type="entry name" value="Dipeptide-binding Protein, Domain 3"/>
    <property type="match status" value="1"/>
</dbReference>
<dbReference type="GO" id="GO:1904680">
    <property type="term" value="F:peptide transmembrane transporter activity"/>
    <property type="evidence" value="ECO:0007669"/>
    <property type="project" value="TreeGrafter"/>
</dbReference>
<comment type="caution">
    <text evidence="6">The sequence shown here is derived from an EMBL/GenBank/DDBJ whole genome shotgun (WGS) entry which is preliminary data.</text>
</comment>
<dbReference type="InterPro" id="IPR030678">
    <property type="entry name" value="Peptide/Ni-bd"/>
</dbReference>
<sequence length="517" mass="57925">MNMNRRTVLRGALGSSIAIAGTGWSCLPAMAQEATKNTLTWITDFSYQHMSPASTDSAEISALGNVYETLFVYKDGKVLPKLASSWDRSDGGKTWTIRLREGVKFHDGSLLNSVAVKKSFEFQRDLGKGGSYLYAGLENVETPDEDTAIFRFKNAIAFDLVAAGQYGGFVIGQAGVDKGDDWLRQGNAVGTGPYVLKDFQQGKQIVLDRFDEYWGGWESGQIDRVIHPYVADEATRIQMVHSGEADITPVPASQIKSVDALPNVSVMNALAWRTDLFFLNVQKYPTDNLKFRQALVHLWDYDTVLKDIYYDTAKKPVGTIPLTVWGHGTYDVGTFDPEKALALLEESGIPRKDWKIKAMFSAQKERNDAIELFRANAAAVGLEVELELYQVYNTYASKARSLETSGHMNSSTWWPSYPTPADTLVYLFHSQKALFNVSYYRDEEYDRLVDEGLKLEGVDRDAAAKTYIAAQDRLMQNAVAIFYAEPNRVFAYSSDLNGVEENNNPAYEWLSIYSLRK</sequence>
<accession>A0A4R3R9L4</accession>
<dbReference type="PIRSF" id="PIRSF002741">
    <property type="entry name" value="MppA"/>
    <property type="match status" value="1"/>
</dbReference>
<protein>
    <submittedName>
        <fullName evidence="6">Peptide/nickel transport system substrate-binding protein</fullName>
    </submittedName>
</protein>
<dbReference type="PANTHER" id="PTHR30290">
    <property type="entry name" value="PERIPLASMIC BINDING COMPONENT OF ABC TRANSPORTER"/>
    <property type="match status" value="1"/>
</dbReference>
<dbReference type="InterPro" id="IPR000914">
    <property type="entry name" value="SBP_5_dom"/>
</dbReference>
<dbReference type="PANTHER" id="PTHR30290:SF34">
    <property type="entry name" value="ABC TRANSPORTER, PERIPLASMIC OLIGO-PEPTIDE BINDING PROTEIN, PUTATIVE-RELATED"/>
    <property type="match status" value="1"/>
</dbReference>
<dbReference type="GO" id="GO:0030288">
    <property type="term" value="C:outer membrane-bounded periplasmic space"/>
    <property type="evidence" value="ECO:0007669"/>
    <property type="project" value="UniProtKB-ARBA"/>
</dbReference>
<proteinExistence type="inferred from homology"/>
<feature type="domain" description="Solute-binding protein family 5" evidence="5">
    <location>
        <begin position="78"/>
        <end position="432"/>
    </location>
</feature>
<dbReference type="PROSITE" id="PS51318">
    <property type="entry name" value="TAT"/>
    <property type="match status" value="1"/>
</dbReference>
<keyword evidence="3 4" id="KW-0732">Signal</keyword>
<evidence type="ECO:0000313" key="7">
    <source>
        <dbReference type="Proteomes" id="UP000295507"/>
    </source>
</evidence>
<evidence type="ECO:0000256" key="1">
    <source>
        <dbReference type="ARBA" id="ARBA00004418"/>
    </source>
</evidence>
<name>A0A4R3R9L4_9HYPH</name>
<evidence type="ECO:0000259" key="5">
    <source>
        <dbReference type="Pfam" id="PF00496"/>
    </source>
</evidence>
<evidence type="ECO:0000256" key="4">
    <source>
        <dbReference type="SAM" id="SignalP"/>
    </source>
</evidence>
<dbReference type="GO" id="GO:0015833">
    <property type="term" value="P:peptide transport"/>
    <property type="evidence" value="ECO:0007669"/>
    <property type="project" value="TreeGrafter"/>
</dbReference>
<evidence type="ECO:0000313" key="6">
    <source>
        <dbReference type="EMBL" id="TCU31451.1"/>
    </source>
</evidence>
<dbReference type="Proteomes" id="UP000295507">
    <property type="component" value="Unassembled WGS sequence"/>
</dbReference>
<feature type="signal peptide" evidence="4">
    <location>
        <begin position="1"/>
        <end position="31"/>
    </location>
</feature>